<reference evidence="3" key="1">
    <citation type="journal article" date="2023" name="Insect Mol. Biol.">
        <title>Genome sequencing provides insights into the evolution of gene families encoding plant cell wall-degrading enzymes in longhorned beetles.</title>
        <authorList>
            <person name="Shin N.R."/>
            <person name="Okamura Y."/>
            <person name="Kirsch R."/>
            <person name="Pauchet Y."/>
        </authorList>
    </citation>
    <scope>NUCLEOTIDE SEQUENCE</scope>
    <source>
        <strain evidence="3">MMC_N1</strain>
    </source>
</reference>
<keyword evidence="4" id="KW-1185">Reference proteome</keyword>
<evidence type="ECO:0000256" key="1">
    <source>
        <dbReference type="ARBA" id="ARBA00023125"/>
    </source>
</evidence>
<dbReference type="EMBL" id="JAPWTJ010002264">
    <property type="protein sequence ID" value="KAJ8966942.1"/>
    <property type="molecule type" value="Genomic_DNA"/>
</dbReference>
<gene>
    <name evidence="3" type="ORF">NQ317_019173</name>
</gene>
<dbReference type="PROSITE" id="PS51253">
    <property type="entry name" value="HTH_CENPB"/>
    <property type="match status" value="1"/>
</dbReference>
<dbReference type="Proteomes" id="UP001162164">
    <property type="component" value="Unassembled WGS sequence"/>
</dbReference>
<evidence type="ECO:0000313" key="3">
    <source>
        <dbReference type="EMBL" id="KAJ8966942.1"/>
    </source>
</evidence>
<comment type="caution">
    <text evidence="3">The sequence shown here is derived from an EMBL/GenBank/DDBJ whole genome shotgun (WGS) entry which is preliminary data.</text>
</comment>
<proteinExistence type="predicted"/>
<name>A0ABQ9IVN1_9CUCU</name>
<keyword evidence="1" id="KW-0238">DNA-binding</keyword>
<accession>A0ABQ9IVN1</accession>
<feature type="domain" description="HTH CENPB-type" evidence="2">
    <location>
        <begin position="182"/>
        <end position="250"/>
    </location>
</feature>
<organism evidence="3 4">
    <name type="scientific">Molorchus minor</name>
    <dbReference type="NCBI Taxonomy" id="1323400"/>
    <lineage>
        <taxon>Eukaryota</taxon>
        <taxon>Metazoa</taxon>
        <taxon>Ecdysozoa</taxon>
        <taxon>Arthropoda</taxon>
        <taxon>Hexapoda</taxon>
        <taxon>Insecta</taxon>
        <taxon>Pterygota</taxon>
        <taxon>Neoptera</taxon>
        <taxon>Endopterygota</taxon>
        <taxon>Coleoptera</taxon>
        <taxon>Polyphaga</taxon>
        <taxon>Cucujiformia</taxon>
        <taxon>Chrysomeloidea</taxon>
        <taxon>Cerambycidae</taxon>
        <taxon>Lamiinae</taxon>
        <taxon>Monochamini</taxon>
        <taxon>Molorchus</taxon>
    </lineage>
</organism>
<dbReference type="InterPro" id="IPR006600">
    <property type="entry name" value="HTH_CenpB_DNA-bd_dom"/>
</dbReference>
<dbReference type="Gene3D" id="3.40.50.2300">
    <property type="match status" value="1"/>
</dbReference>
<sequence>MCFAVLLKSTTSVHFDTSSSSLVNEITTAVKVYAYGVEDYLNDPTNSRRSLLTQLSCEAQGAERWDTGDSFFRYLKNVSVEAEQGRPNLEFTQDGVLKAAELKIMNLRPGLSRQLVWEEYQKKSDRQTPKQEMQEAVNRLPNNNESIRSVARDKNIFHVTLTRYVRQAKQNNGNQISLKKYGNSKHKQVFTEAQHEELVKYIMHSSKINFGLSPREVRKLANECATAFNIKVPESWEKNKDWLTIFLKTH</sequence>
<protein>
    <recommendedName>
        <fullName evidence="2">HTH CENPB-type domain-containing protein</fullName>
    </recommendedName>
</protein>
<evidence type="ECO:0000259" key="2">
    <source>
        <dbReference type="PROSITE" id="PS51253"/>
    </source>
</evidence>
<evidence type="ECO:0000313" key="4">
    <source>
        <dbReference type="Proteomes" id="UP001162164"/>
    </source>
</evidence>